<name>A0A151ZDV8_TIELA</name>
<dbReference type="Proteomes" id="UP000076078">
    <property type="component" value="Unassembled WGS sequence"/>
</dbReference>
<protein>
    <submittedName>
        <fullName evidence="1">Uncharacterized protein</fullName>
    </submittedName>
</protein>
<proteinExistence type="predicted"/>
<dbReference type="InParanoid" id="A0A151ZDV8"/>
<sequence>MDQLFNRVFRNKVLFNKIYSYIKNRSYIEYKDLSYKRILKKCKKRILQYKLEEFYCKSKSIKEFQVAENIYNYYPDFDNESIELYLKSRPTFTEFQQLYEIIPDQFNDYFKSCENKSLTTDCLDAIFGSNIDILRLVIGKFNFPLEMFIFKILNPVFHQLIFSEPLGTKILYSIDKSIIDKGTPTFTTLVEMDRHQSRIVTVYQFQNNETLKLIIKYYKNLFDRKDIQDGKTKFHNQFIDPVLPLFLSYGNLEMIKFCYNEIIDTSIFGANFWRDVHIKNKIAYNGLSRNMGINTVEALKFLYHKGVINFPVPSSLFVNNALFADLEFFKNNVGIETKFQNYILVNDAFSLDIVKEFINFVENTKVDYTQIFNMAIKNGSYEVLDYLEEIKERYFTLGPMIFYGDYELLLYVIKKYFTRISTIVYELSVCKDVRIVEKLSTLKIPVTFRNFHLYSMINSEFVERMKKNFMAPENMFKEWVGRNNTTVIEDILSVPLNFSIIVGTDFRKMIENNSIDMALVIQNRLFRGQKMFGTEKTFQFHNYYMSMISVEMYSLTVANSLTEEKLRRVFRLAIDYNNLPMIKFIYEWFKERSLHRSLRLNLTSIKEELHKVYFYLLSVGLLNKLQVLKKLKEKSTLVKKMFLDQDSPYLLTSKYIVSILHKKDNYEVFSVLFKLGYQFQIDEISKELKTKQPGLYRNYTKVLNNMPQDLFDKFRSHGLLDILHCYSVSPHTIEQGDTVPKITTITRK</sequence>
<keyword evidence="2" id="KW-1185">Reference proteome</keyword>
<comment type="caution">
    <text evidence="1">The sequence shown here is derived from an EMBL/GenBank/DDBJ whole genome shotgun (WGS) entry which is preliminary data.</text>
</comment>
<gene>
    <name evidence="1" type="ORF">DLAC_06968</name>
</gene>
<organism evidence="1 2">
    <name type="scientific">Tieghemostelium lacteum</name>
    <name type="common">Slime mold</name>
    <name type="synonym">Dictyostelium lacteum</name>
    <dbReference type="NCBI Taxonomy" id="361077"/>
    <lineage>
        <taxon>Eukaryota</taxon>
        <taxon>Amoebozoa</taxon>
        <taxon>Evosea</taxon>
        <taxon>Eumycetozoa</taxon>
        <taxon>Dictyostelia</taxon>
        <taxon>Dictyosteliales</taxon>
        <taxon>Raperosteliaceae</taxon>
        <taxon>Tieghemostelium</taxon>
    </lineage>
</organism>
<accession>A0A151ZDV8</accession>
<reference evidence="1 2" key="1">
    <citation type="submission" date="2015-12" db="EMBL/GenBank/DDBJ databases">
        <title>Dictyostelia acquired genes for synthesis and detection of signals that induce cell-type specialization by lateral gene transfer from prokaryotes.</title>
        <authorList>
            <person name="Gloeckner G."/>
            <person name="Schaap P."/>
        </authorList>
    </citation>
    <scope>NUCLEOTIDE SEQUENCE [LARGE SCALE GENOMIC DNA]</scope>
    <source>
        <strain evidence="1 2">TK</strain>
    </source>
</reference>
<dbReference type="AlphaFoldDB" id="A0A151ZDV8"/>
<evidence type="ECO:0000313" key="2">
    <source>
        <dbReference type="Proteomes" id="UP000076078"/>
    </source>
</evidence>
<dbReference type="EMBL" id="LODT01000031">
    <property type="protein sequence ID" value="KYQ92127.1"/>
    <property type="molecule type" value="Genomic_DNA"/>
</dbReference>
<dbReference type="FunCoup" id="A0A151ZDV8">
    <property type="interactions" value="4"/>
</dbReference>
<evidence type="ECO:0000313" key="1">
    <source>
        <dbReference type="EMBL" id="KYQ92127.1"/>
    </source>
</evidence>